<dbReference type="SUPFAM" id="SSF50199">
    <property type="entry name" value="Staphylococcal nuclease"/>
    <property type="match status" value="1"/>
</dbReference>
<evidence type="ECO:0000313" key="2">
    <source>
        <dbReference type="EMBL" id="MFB9775357.1"/>
    </source>
</evidence>
<gene>
    <name evidence="2" type="ORF">ACFFN1_02860</name>
</gene>
<dbReference type="EMBL" id="JBHMAU010000025">
    <property type="protein sequence ID" value="MFB9775357.1"/>
    <property type="molecule type" value="Genomic_DNA"/>
</dbReference>
<evidence type="ECO:0000259" key="1">
    <source>
        <dbReference type="Pfam" id="PF00565"/>
    </source>
</evidence>
<protein>
    <submittedName>
        <fullName evidence="2">Thermonuclease family protein</fullName>
    </submittedName>
</protein>
<comment type="caution">
    <text evidence="2">The sequence shown here is derived from an EMBL/GenBank/DDBJ whole genome shotgun (WGS) entry which is preliminary data.</text>
</comment>
<accession>A0ABV5X082</accession>
<dbReference type="InterPro" id="IPR035437">
    <property type="entry name" value="SNase_OB-fold_sf"/>
</dbReference>
<dbReference type="Proteomes" id="UP001589707">
    <property type="component" value="Unassembled WGS sequence"/>
</dbReference>
<sequence length="81" mass="8725">MCELVEKLTAGGDVRLAGDEATPAEDRFGRRLAYVEAGGKDLGAELLKAGLAEVYEAEDDIARFDQYRELRAAAPLPPCAQ</sequence>
<dbReference type="RefSeq" id="WP_376838600.1">
    <property type="nucleotide sequence ID" value="NZ_JBHMAU010000025.1"/>
</dbReference>
<dbReference type="InterPro" id="IPR016071">
    <property type="entry name" value="Staphylococal_nuclease_OB-fold"/>
</dbReference>
<proteinExistence type="predicted"/>
<dbReference type="Pfam" id="PF00565">
    <property type="entry name" value="SNase"/>
    <property type="match status" value="1"/>
</dbReference>
<feature type="domain" description="TNase-like" evidence="1">
    <location>
        <begin position="6"/>
        <end position="73"/>
    </location>
</feature>
<dbReference type="Gene3D" id="2.40.50.90">
    <property type="match status" value="1"/>
</dbReference>
<name>A0ABV5X082_9MICO</name>
<keyword evidence="3" id="KW-1185">Reference proteome</keyword>
<reference evidence="2 3" key="1">
    <citation type="submission" date="2024-09" db="EMBL/GenBank/DDBJ databases">
        <authorList>
            <person name="Sun Q."/>
            <person name="Mori K."/>
        </authorList>
    </citation>
    <scope>NUCLEOTIDE SEQUENCE [LARGE SCALE GENOMIC DNA]</scope>
    <source>
        <strain evidence="2 3">JCM 11683</strain>
    </source>
</reference>
<organism evidence="2 3">
    <name type="scientific">Brevibacterium otitidis</name>
    <dbReference type="NCBI Taxonomy" id="53364"/>
    <lineage>
        <taxon>Bacteria</taxon>
        <taxon>Bacillati</taxon>
        <taxon>Actinomycetota</taxon>
        <taxon>Actinomycetes</taxon>
        <taxon>Micrococcales</taxon>
        <taxon>Brevibacteriaceae</taxon>
        <taxon>Brevibacterium</taxon>
    </lineage>
</organism>
<evidence type="ECO:0000313" key="3">
    <source>
        <dbReference type="Proteomes" id="UP001589707"/>
    </source>
</evidence>